<sequence length="46" mass="5083">MTSSRRQCTTHRSRGPDANGPLRVAAARSESDDEVEFVAQPKRPIT</sequence>
<protein>
    <submittedName>
        <fullName evidence="2">Unannotated protein</fullName>
    </submittedName>
</protein>
<accession>A0A6J6DYN3</accession>
<dbReference type="EMBL" id="CAEZSR010000089">
    <property type="protein sequence ID" value="CAB4569300.1"/>
    <property type="molecule type" value="Genomic_DNA"/>
</dbReference>
<reference evidence="2" key="1">
    <citation type="submission" date="2020-05" db="EMBL/GenBank/DDBJ databases">
        <authorList>
            <person name="Chiriac C."/>
            <person name="Salcher M."/>
            <person name="Ghai R."/>
            <person name="Kavagutti S V."/>
        </authorList>
    </citation>
    <scope>NUCLEOTIDE SEQUENCE</scope>
</reference>
<feature type="region of interest" description="Disordered" evidence="1">
    <location>
        <begin position="1"/>
        <end position="46"/>
    </location>
</feature>
<organism evidence="2">
    <name type="scientific">freshwater metagenome</name>
    <dbReference type="NCBI Taxonomy" id="449393"/>
    <lineage>
        <taxon>unclassified sequences</taxon>
        <taxon>metagenomes</taxon>
        <taxon>ecological metagenomes</taxon>
    </lineage>
</organism>
<evidence type="ECO:0000256" key="1">
    <source>
        <dbReference type="SAM" id="MobiDB-lite"/>
    </source>
</evidence>
<dbReference type="AlphaFoldDB" id="A0A6J6DYN3"/>
<evidence type="ECO:0000313" key="2">
    <source>
        <dbReference type="EMBL" id="CAB4569300.1"/>
    </source>
</evidence>
<proteinExistence type="predicted"/>
<gene>
    <name evidence="2" type="ORF">UFOPK1493_02287</name>
</gene>
<name>A0A6J6DYN3_9ZZZZ</name>